<accession>A0A4U0USQ7</accession>
<sequence length="85" mass="9583">PRHDCCTAMGQELHQESSVPANLLPKHELRGGRRRSEAGRRSVRGLSDRKILSCSHRRCARLKTSGCRQAWVWCLVYGVVGSRPD</sequence>
<evidence type="ECO:0000313" key="2">
    <source>
        <dbReference type="Proteomes" id="UP000308768"/>
    </source>
</evidence>
<name>A0A4U0USQ7_9PEZI</name>
<comment type="caution">
    <text evidence="1">The sequence shown here is derived from an EMBL/GenBank/DDBJ whole genome shotgun (WGS) entry which is preliminary data.</text>
</comment>
<protein>
    <submittedName>
        <fullName evidence="1">Uncharacterized protein</fullName>
    </submittedName>
</protein>
<evidence type="ECO:0000313" key="1">
    <source>
        <dbReference type="EMBL" id="TKA38823.1"/>
    </source>
</evidence>
<feature type="non-terminal residue" evidence="1">
    <location>
        <position position="85"/>
    </location>
</feature>
<dbReference type="EMBL" id="NAJN01003496">
    <property type="protein sequence ID" value="TKA38823.1"/>
    <property type="molecule type" value="Genomic_DNA"/>
</dbReference>
<feature type="non-terminal residue" evidence="1">
    <location>
        <position position="1"/>
    </location>
</feature>
<dbReference type="Proteomes" id="UP000308768">
    <property type="component" value="Unassembled WGS sequence"/>
</dbReference>
<keyword evidence="2" id="KW-1185">Reference proteome</keyword>
<gene>
    <name evidence="1" type="ORF">B0A49_14035</name>
</gene>
<proteinExistence type="predicted"/>
<organism evidence="1 2">
    <name type="scientific">Cryomyces minteri</name>
    <dbReference type="NCBI Taxonomy" id="331657"/>
    <lineage>
        <taxon>Eukaryota</taxon>
        <taxon>Fungi</taxon>
        <taxon>Dikarya</taxon>
        <taxon>Ascomycota</taxon>
        <taxon>Pezizomycotina</taxon>
        <taxon>Dothideomycetes</taxon>
        <taxon>Dothideomycetes incertae sedis</taxon>
        <taxon>Cryomyces</taxon>
    </lineage>
</organism>
<dbReference type="AlphaFoldDB" id="A0A4U0USQ7"/>
<reference evidence="1 2" key="1">
    <citation type="submission" date="2017-03" db="EMBL/GenBank/DDBJ databases">
        <title>Genomes of endolithic fungi from Antarctica.</title>
        <authorList>
            <person name="Coleine C."/>
            <person name="Masonjones S."/>
            <person name="Stajich J.E."/>
        </authorList>
    </citation>
    <scope>NUCLEOTIDE SEQUENCE [LARGE SCALE GENOMIC DNA]</scope>
    <source>
        <strain evidence="1 2">CCFEE 5187</strain>
    </source>
</reference>